<evidence type="ECO:0000313" key="2">
    <source>
        <dbReference type="Proteomes" id="UP000324222"/>
    </source>
</evidence>
<reference evidence="1 2" key="1">
    <citation type="submission" date="2019-05" db="EMBL/GenBank/DDBJ databases">
        <title>Another draft genome of Portunus trituberculatus and its Hox gene families provides insights of decapod evolution.</title>
        <authorList>
            <person name="Jeong J.-H."/>
            <person name="Song I."/>
            <person name="Kim S."/>
            <person name="Choi T."/>
            <person name="Kim D."/>
            <person name="Ryu S."/>
            <person name="Kim W."/>
        </authorList>
    </citation>
    <scope>NUCLEOTIDE SEQUENCE [LARGE SCALE GENOMIC DNA]</scope>
    <source>
        <tissue evidence="1">Muscle</tissue>
    </source>
</reference>
<dbReference type="Proteomes" id="UP000324222">
    <property type="component" value="Unassembled WGS sequence"/>
</dbReference>
<evidence type="ECO:0000313" key="1">
    <source>
        <dbReference type="EMBL" id="MPC62441.1"/>
    </source>
</evidence>
<comment type="caution">
    <text evidence="1">The sequence shown here is derived from an EMBL/GenBank/DDBJ whole genome shotgun (WGS) entry which is preliminary data.</text>
</comment>
<organism evidence="1 2">
    <name type="scientific">Portunus trituberculatus</name>
    <name type="common">Swimming crab</name>
    <name type="synonym">Neptunus trituberculatus</name>
    <dbReference type="NCBI Taxonomy" id="210409"/>
    <lineage>
        <taxon>Eukaryota</taxon>
        <taxon>Metazoa</taxon>
        <taxon>Ecdysozoa</taxon>
        <taxon>Arthropoda</taxon>
        <taxon>Crustacea</taxon>
        <taxon>Multicrustacea</taxon>
        <taxon>Malacostraca</taxon>
        <taxon>Eumalacostraca</taxon>
        <taxon>Eucarida</taxon>
        <taxon>Decapoda</taxon>
        <taxon>Pleocyemata</taxon>
        <taxon>Brachyura</taxon>
        <taxon>Eubrachyura</taxon>
        <taxon>Portunoidea</taxon>
        <taxon>Portunidae</taxon>
        <taxon>Portuninae</taxon>
        <taxon>Portunus</taxon>
    </lineage>
</organism>
<dbReference type="EMBL" id="VSRR010019676">
    <property type="protein sequence ID" value="MPC62441.1"/>
    <property type="molecule type" value="Genomic_DNA"/>
</dbReference>
<dbReference type="AlphaFoldDB" id="A0A5B7GQK1"/>
<keyword evidence="2" id="KW-1185">Reference proteome</keyword>
<proteinExistence type="predicted"/>
<name>A0A5B7GQK1_PORTR</name>
<protein>
    <submittedName>
        <fullName evidence="1">Uncharacterized protein</fullName>
    </submittedName>
</protein>
<gene>
    <name evidence="1" type="ORF">E2C01_056526</name>
</gene>
<sequence length="36" mass="4016">MKLGALQRLRQFFSPLQLLTPSSGGFSHASLLDRIE</sequence>
<accession>A0A5B7GQK1</accession>